<keyword evidence="4" id="KW-1185">Reference proteome</keyword>
<keyword evidence="1" id="KW-0732">Signal</keyword>
<dbReference type="PANTHER" id="PTHR13847:SF260">
    <property type="entry name" value="FAD DEPENDENT OXIDOREDUCTASE DOMAIN-CONTAINING PROTEIN"/>
    <property type="match status" value="1"/>
</dbReference>
<sequence>MGLFNSMLPFVHLVLFLNALSTPIHASSGHQTVLGVEDALPIRAGLPVANSTRSFWFTDPNVLPSPKHGSEGPLTDDADICIIGSGITGTSTAYHLAKSFSEGGFVKDLNRPVKAVILEAREFCSGATGRNGGHITADLFFEFLRRQTSRSTDEALRAYRIEEYVVGEVKKLLAEQNKTDFTDFVSDGRLYLAYSEKELAGWKADFEAAKAAGVDVSAVEWFSKEETQEKFGAPYPSVVTPGNNIWPLKLVSVLFNLAQKIGSESQAFTVDLHTETPVTSISPIPQSRISSTVFPRRHSLSTPRGTVSCSYVVHATNGYTSHLLPHLAGPNGIIPKRAQIIATRASVTQDVMKKIAGVANDGLEYWFPRPLKGSEKYPLVIVGGGEEIEFELYKTDDSVLNEPVGKGLRRFMPSVYPERFDAAREPEMEWTGILSYTKSGDPFVGPVIDPAYPENPAHEGQFVSAGYSGHGMPRAYACAEAVSQMVVADIKKEKWELPDWLPTNYLTTKHSSA</sequence>
<dbReference type="Proteomes" id="UP001385951">
    <property type="component" value="Unassembled WGS sequence"/>
</dbReference>
<dbReference type="AlphaFoldDB" id="A0AAW0F873"/>
<reference evidence="3 4" key="1">
    <citation type="submission" date="2022-09" db="EMBL/GenBank/DDBJ databases">
        <authorList>
            <person name="Palmer J.M."/>
        </authorList>
    </citation>
    <scope>NUCLEOTIDE SEQUENCE [LARGE SCALE GENOMIC DNA]</scope>
    <source>
        <strain evidence="3 4">DSM 7382</strain>
    </source>
</reference>
<feature type="domain" description="FAD dependent oxidoreductase" evidence="2">
    <location>
        <begin position="79"/>
        <end position="485"/>
    </location>
</feature>
<evidence type="ECO:0000313" key="4">
    <source>
        <dbReference type="Proteomes" id="UP001385951"/>
    </source>
</evidence>
<evidence type="ECO:0000313" key="3">
    <source>
        <dbReference type="EMBL" id="KAK7676658.1"/>
    </source>
</evidence>
<dbReference type="Gene3D" id="3.30.9.10">
    <property type="entry name" value="D-Amino Acid Oxidase, subunit A, domain 2"/>
    <property type="match status" value="1"/>
</dbReference>
<dbReference type="Pfam" id="PF01266">
    <property type="entry name" value="DAO"/>
    <property type="match status" value="1"/>
</dbReference>
<proteinExistence type="predicted"/>
<dbReference type="SUPFAM" id="SSF51905">
    <property type="entry name" value="FAD/NAD(P)-binding domain"/>
    <property type="match status" value="1"/>
</dbReference>
<accession>A0AAW0F873</accession>
<feature type="chain" id="PRO_5043339908" description="FAD dependent oxidoreductase domain-containing protein" evidence="1">
    <location>
        <begin position="27"/>
        <end position="513"/>
    </location>
</feature>
<dbReference type="PANTHER" id="PTHR13847">
    <property type="entry name" value="SARCOSINE DEHYDROGENASE-RELATED"/>
    <property type="match status" value="1"/>
</dbReference>
<dbReference type="InterPro" id="IPR006076">
    <property type="entry name" value="FAD-dep_OxRdtase"/>
</dbReference>
<evidence type="ECO:0000256" key="1">
    <source>
        <dbReference type="SAM" id="SignalP"/>
    </source>
</evidence>
<gene>
    <name evidence="3" type="ORF">QCA50_020402</name>
</gene>
<organism evidence="3 4">
    <name type="scientific">Cerrena zonata</name>
    <dbReference type="NCBI Taxonomy" id="2478898"/>
    <lineage>
        <taxon>Eukaryota</taxon>
        <taxon>Fungi</taxon>
        <taxon>Dikarya</taxon>
        <taxon>Basidiomycota</taxon>
        <taxon>Agaricomycotina</taxon>
        <taxon>Agaricomycetes</taxon>
        <taxon>Polyporales</taxon>
        <taxon>Cerrenaceae</taxon>
        <taxon>Cerrena</taxon>
    </lineage>
</organism>
<evidence type="ECO:0000259" key="2">
    <source>
        <dbReference type="Pfam" id="PF01266"/>
    </source>
</evidence>
<protein>
    <recommendedName>
        <fullName evidence="2">FAD dependent oxidoreductase domain-containing protein</fullName>
    </recommendedName>
</protein>
<dbReference type="InterPro" id="IPR036188">
    <property type="entry name" value="FAD/NAD-bd_sf"/>
</dbReference>
<dbReference type="EMBL" id="JASBNA010000109">
    <property type="protein sequence ID" value="KAK7676658.1"/>
    <property type="molecule type" value="Genomic_DNA"/>
</dbReference>
<dbReference type="GO" id="GO:0005737">
    <property type="term" value="C:cytoplasm"/>
    <property type="evidence" value="ECO:0007669"/>
    <property type="project" value="TreeGrafter"/>
</dbReference>
<comment type="caution">
    <text evidence="3">The sequence shown here is derived from an EMBL/GenBank/DDBJ whole genome shotgun (WGS) entry which is preliminary data.</text>
</comment>
<name>A0AAW0F873_9APHY</name>
<dbReference type="Gene3D" id="3.50.50.60">
    <property type="entry name" value="FAD/NAD(P)-binding domain"/>
    <property type="match status" value="1"/>
</dbReference>
<feature type="signal peptide" evidence="1">
    <location>
        <begin position="1"/>
        <end position="26"/>
    </location>
</feature>